<sequence length="1287" mass="145177">MDITIRSLPYSATVGEVKKILAEKILHNPQFQSPSADGRRINFAVELEPNEQNPTRNNGSGCLTLPTIEIGSRFLDTIQGQQVEMEGRKLRFYPLRRRRATDADIVALQSMTYEDPTVEEDRLKTLYDLSRESLLVDAAHLGVFASTTSTRGKQINRCYSVEWKGGKAGRLEFDYDKKAFRVLLGESISEATYDIITVNLTNIQKIEVCDDFGRTCIFFDNSIASTFERGYFYPSLTGNPFQDSRKVRDRIASLDDAHERIAPYCHKLMVTLHDGASQTQFLKLCQTAQLARSLIRPANVEVMDHRVASRKASLQSLFSLKAVGNIQQNIRRFEKWPITFQLESLLTNGLLHPRELDDLLPHIQRLYESTSFDSTYVVNFLRIYKLEVTPFSRQLGGSPIDIFTSSLRSYVHGPTEVFPEGTFSCHHITFTPTKKILDGPYPTQENRAIRLYKGHEENFVRVYFRDEDESKYRVDWEVEEKLVLEDRVGNILKKGFDVGGRHFEFLGYSNSSLGENTVWFVSPFDYRDPENGRTTLINAETIRDALGNFRIISEEDYVGQDEEFGFYKKDLALLRQPSKLAARIALSFTASSRSVNIRSDEWEIVPDLKCGNQSDTQIFTDGIGTISQALGNRIWAELKRHGADRSGRAVQPSAYKIRFLGFKGMVSVDKELDKTGGNIQMRLRPSMRKFAAKDSKGVANIEIAQWYGRPGVSHLNKALVMILEFLGVTPQSFLDLTDEAIRATYKVHESLSDSSEFMADHGFGFKYDLAYVLTELEKLGGQIKDLHDGSGSCINNQFLALLCDVGEKHVLREIMHDARILIPRSHHVVGVADEGPAYRDREYDNVFCLEPGQIYVCIQKADDPEPTYLEGPCSITRSPITHPGDVQRVQAIGKPPADQLCLFAHLKNVVVLPCAGKMSPTSSKSQNNNISLKERGRLLLVWVVVILTGIDEFDIISIPELLPATKEAPASYPSVKAKELTNRNSNIEDVCDFVVEYIRSDVIGILSSRLLVIADQSQHFFGDKKCAKLAELCSRAVDYSKHGNALDLHGEDSEDRIPGKIIRCDPDWNKSEVVKPRKTDYYESRRALGHMYRKVAEQIPEDNKLYKLVDAVYAGQKECPNVVWDPVSYLLEPKLQKLGITTEVGASADDPNLSNLLGWYRDELRFICTTYPLTNIPGARLLEAEVVMGTILTRISDRGMRKGRIWQMGFHVGSLVERVRNELECAVEGLTDQEKALRNLTAGWKAWRFAATKAGLEDNFGANSLALLVLGSLLKNLEKLEKPTAQN</sequence>
<name>A0ABR3G0H0_9AGAR</name>
<dbReference type="PANTHER" id="PTHR23079">
    <property type="entry name" value="RNA-DEPENDENT RNA POLYMERASE"/>
    <property type="match status" value="1"/>
</dbReference>
<comment type="catalytic activity">
    <reaction evidence="1">
        <text>RNA(n) + a ribonucleoside 5'-triphosphate = RNA(n+1) + diphosphate</text>
        <dbReference type="Rhea" id="RHEA:21248"/>
        <dbReference type="Rhea" id="RHEA-COMP:14527"/>
        <dbReference type="Rhea" id="RHEA-COMP:17342"/>
        <dbReference type="ChEBI" id="CHEBI:33019"/>
        <dbReference type="ChEBI" id="CHEBI:61557"/>
        <dbReference type="ChEBI" id="CHEBI:140395"/>
        <dbReference type="EC" id="2.7.7.48"/>
    </reaction>
</comment>
<dbReference type="Pfam" id="PF05183">
    <property type="entry name" value="RdRP"/>
    <property type="match status" value="1"/>
</dbReference>
<dbReference type="Proteomes" id="UP001465976">
    <property type="component" value="Unassembled WGS sequence"/>
</dbReference>
<evidence type="ECO:0000259" key="2">
    <source>
        <dbReference type="Pfam" id="PF05183"/>
    </source>
</evidence>
<proteinExistence type="inferred from homology"/>
<feature type="domain" description="RDRP core" evidence="2">
    <location>
        <begin position="430"/>
        <end position="1095"/>
    </location>
</feature>
<keyword evidence="4" id="KW-1185">Reference proteome</keyword>
<dbReference type="InterPro" id="IPR057596">
    <property type="entry name" value="RDRP_core"/>
</dbReference>
<dbReference type="InterPro" id="IPR007855">
    <property type="entry name" value="RDRP"/>
</dbReference>
<dbReference type="PANTHER" id="PTHR23079:SF55">
    <property type="entry name" value="RNA-DIRECTED RNA POLYMERASE"/>
    <property type="match status" value="1"/>
</dbReference>
<evidence type="ECO:0000256" key="1">
    <source>
        <dbReference type="RuleBase" id="RU363098"/>
    </source>
</evidence>
<keyword evidence="1" id="KW-0808">Transferase</keyword>
<keyword evidence="1" id="KW-0696">RNA-directed RNA polymerase</keyword>
<comment type="similarity">
    <text evidence="1">Belongs to the RdRP family.</text>
</comment>
<evidence type="ECO:0000313" key="3">
    <source>
        <dbReference type="EMBL" id="KAL0581131.1"/>
    </source>
</evidence>
<dbReference type="EC" id="2.7.7.48" evidence="1"/>
<organism evidence="3 4">
    <name type="scientific">Marasmius crinis-equi</name>
    <dbReference type="NCBI Taxonomy" id="585013"/>
    <lineage>
        <taxon>Eukaryota</taxon>
        <taxon>Fungi</taxon>
        <taxon>Dikarya</taxon>
        <taxon>Basidiomycota</taxon>
        <taxon>Agaricomycotina</taxon>
        <taxon>Agaricomycetes</taxon>
        <taxon>Agaricomycetidae</taxon>
        <taxon>Agaricales</taxon>
        <taxon>Marasmiineae</taxon>
        <taxon>Marasmiaceae</taxon>
        <taxon>Marasmius</taxon>
    </lineage>
</organism>
<protein>
    <recommendedName>
        <fullName evidence="1">RNA-dependent RNA polymerase</fullName>
        <ecNumber evidence="1">2.7.7.48</ecNumber>
    </recommendedName>
</protein>
<dbReference type="EMBL" id="JBAHYK010000016">
    <property type="protein sequence ID" value="KAL0581131.1"/>
    <property type="molecule type" value="Genomic_DNA"/>
</dbReference>
<accession>A0ABR3G0H0</accession>
<reference evidence="3 4" key="1">
    <citation type="submission" date="2024-02" db="EMBL/GenBank/DDBJ databases">
        <title>A draft genome for the cacao thread blight pathogen Marasmius crinis-equi.</title>
        <authorList>
            <person name="Cohen S.P."/>
            <person name="Baruah I.K."/>
            <person name="Amoako-Attah I."/>
            <person name="Bukari Y."/>
            <person name="Meinhardt L.W."/>
            <person name="Bailey B.A."/>
        </authorList>
    </citation>
    <scope>NUCLEOTIDE SEQUENCE [LARGE SCALE GENOMIC DNA]</scope>
    <source>
        <strain evidence="3 4">GH-76</strain>
    </source>
</reference>
<keyword evidence="1" id="KW-0548">Nucleotidyltransferase</keyword>
<keyword evidence="1" id="KW-0694">RNA-binding</keyword>
<comment type="caution">
    <text evidence="3">The sequence shown here is derived from an EMBL/GenBank/DDBJ whole genome shotgun (WGS) entry which is preliminary data.</text>
</comment>
<gene>
    <name evidence="3" type="ORF">V5O48_000920</name>
</gene>
<evidence type="ECO:0000313" key="4">
    <source>
        <dbReference type="Proteomes" id="UP001465976"/>
    </source>
</evidence>